<sequence length="27" mass="3075">MENPDDELEDTMSAQDYRGMLEGEEGI</sequence>
<gene>
    <name evidence="2" type="ORF">CY0110_18162</name>
</gene>
<accession>A3IIW4</accession>
<comment type="caution">
    <text evidence="2">The sequence shown here is derived from an EMBL/GenBank/DDBJ whole genome shotgun (WGS) entry which is preliminary data.</text>
</comment>
<proteinExistence type="predicted"/>
<dbReference type="Proteomes" id="UP000003781">
    <property type="component" value="Unassembled WGS sequence"/>
</dbReference>
<protein>
    <submittedName>
        <fullName evidence="2">Uncharacterized protein</fullName>
    </submittedName>
</protein>
<feature type="region of interest" description="Disordered" evidence="1">
    <location>
        <begin position="1"/>
        <end position="27"/>
    </location>
</feature>
<feature type="compositionally biased region" description="Acidic residues" evidence="1">
    <location>
        <begin position="1"/>
        <end position="10"/>
    </location>
</feature>
<name>A3IIW4_9CHRO</name>
<dbReference type="AlphaFoldDB" id="A3IIW4"/>
<reference evidence="2 3" key="1">
    <citation type="submission" date="2007-03" db="EMBL/GenBank/DDBJ databases">
        <authorList>
            <person name="Stal L."/>
            <person name="Ferriera S."/>
            <person name="Johnson J."/>
            <person name="Kravitz S."/>
            <person name="Beeson K."/>
            <person name="Sutton G."/>
            <person name="Rogers Y.-H."/>
            <person name="Friedman R."/>
            <person name="Frazier M."/>
            <person name="Venter J.C."/>
        </authorList>
    </citation>
    <scope>NUCLEOTIDE SEQUENCE [LARGE SCALE GENOMIC DNA]</scope>
    <source>
        <strain evidence="2 3">CCY0110</strain>
    </source>
</reference>
<keyword evidence="3" id="KW-1185">Reference proteome</keyword>
<evidence type="ECO:0000256" key="1">
    <source>
        <dbReference type="SAM" id="MobiDB-lite"/>
    </source>
</evidence>
<evidence type="ECO:0000313" key="3">
    <source>
        <dbReference type="Proteomes" id="UP000003781"/>
    </source>
</evidence>
<organism evidence="2 3">
    <name type="scientific">Crocosphaera chwakensis CCY0110</name>
    <dbReference type="NCBI Taxonomy" id="391612"/>
    <lineage>
        <taxon>Bacteria</taxon>
        <taxon>Bacillati</taxon>
        <taxon>Cyanobacteriota</taxon>
        <taxon>Cyanophyceae</taxon>
        <taxon>Oscillatoriophycideae</taxon>
        <taxon>Chroococcales</taxon>
        <taxon>Aphanothecaceae</taxon>
        <taxon>Crocosphaera</taxon>
        <taxon>Crocosphaera chwakensis</taxon>
    </lineage>
</organism>
<dbReference type="EMBL" id="AAXW01000002">
    <property type="protein sequence ID" value="EAZ93746.1"/>
    <property type="molecule type" value="Genomic_DNA"/>
</dbReference>
<evidence type="ECO:0000313" key="2">
    <source>
        <dbReference type="EMBL" id="EAZ93746.1"/>
    </source>
</evidence>